<protein>
    <submittedName>
        <fullName evidence="3">XdhC family protein</fullName>
    </submittedName>
</protein>
<accession>A0ABV3TH34</accession>
<evidence type="ECO:0000313" key="3">
    <source>
        <dbReference type="EMBL" id="MEX1660395.1"/>
    </source>
</evidence>
<comment type="caution">
    <text evidence="3">The sequence shown here is derived from an EMBL/GenBank/DDBJ whole genome shotgun (WGS) entry which is preliminary data.</text>
</comment>
<dbReference type="Gene3D" id="3.40.50.720">
    <property type="entry name" value="NAD(P)-binding Rossmann-like Domain"/>
    <property type="match status" value="1"/>
</dbReference>
<evidence type="ECO:0000259" key="1">
    <source>
        <dbReference type="Pfam" id="PF02625"/>
    </source>
</evidence>
<dbReference type="InterPro" id="IPR027051">
    <property type="entry name" value="XdhC_Rossmann_dom"/>
</dbReference>
<reference evidence="3 4" key="1">
    <citation type="journal article" date="2011" name="Int. J. Syst. Evol. Microbiol.">
        <title>Zhongshania antarctica gen. nov., sp. nov. and Zhongshania guokunii sp. nov., gammaproteobacteria respectively isolated from coastal attached (fast) ice and surface seawater of the Antarctic.</title>
        <authorList>
            <person name="Li H.J."/>
            <person name="Zhang X.Y."/>
            <person name="Chen C.X."/>
            <person name="Zhang Y.J."/>
            <person name="Gao Z.M."/>
            <person name="Yu Y."/>
            <person name="Chen X.L."/>
            <person name="Chen B."/>
            <person name="Zhang Y.Z."/>
        </authorList>
    </citation>
    <scope>NUCLEOTIDE SEQUENCE [LARGE SCALE GENOMIC DNA]</scope>
    <source>
        <strain evidence="3 4">15-R06ZXC-3</strain>
    </source>
</reference>
<dbReference type="PANTHER" id="PTHR30388">
    <property type="entry name" value="ALDEHYDE OXIDOREDUCTASE MOLYBDENUM COFACTOR ASSEMBLY PROTEIN"/>
    <property type="match status" value="1"/>
</dbReference>
<dbReference type="InterPro" id="IPR003777">
    <property type="entry name" value="XdhC_CoxI"/>
</dbReference>
<dbReference type="Pfam" id="PF02625">
    <property type="entry name" value="XdhC_CoxI"/>
    <property type="match status" value="1"/>
</dbReference>
<feature type="domain" description="XdhC Rossmann" evidence="2">
    <location>
        <begin position="158"/>
        <end position="298"/>
    </location>
</feature>
<feature type="domain" description="XdhC- CoxI" evidence="1">
    <location>
        <begin position="14"/>
        <end position="80"/>
    </location>
</feature>
<keyword evidence="4" id="KW-1185">Reference proteome</keyword>
<dbReference type="PANTHER" id="PTHR30388:SF4">
    <property type="entry name" value="MOLYBDENUM COFACTOR INSERTION CHAPERONE PAOD"/>
    <property type="match status" value="1"/>
</dbReference>
<dbReference type="Proteomes" id="UP001557465">
    <property type="component" value="Unassembled WGS sequence"/>
</dbReference>
<gene>
    <name evidence="3" type="ORF">AB4874_01845</name>
</gene>
<evidence type="ECO:0000313" key="4">
    <source>
        <dbReference type="Proteomes" id="UP001557465"/>
    </source>
</evidence>
<dbReference type="InterPro" id="IPR052698">
    <property type="entry name" value="MoCofactor_Util/Proc"/>
</dbReference>
<name>A0ABV3TH34_9RHOB</name>
<dbReference type="Pfam" id="PF13478">
    <property type="entry name" value="XdhC_C"/>
    <property type="match status" value="1"/>
</dbReference>
<sequence length="306" mass="32509">MTHPAAQDPWFELARSDAPGAIAVISGIEGPAYRNVGTAMAILHDGRRVGALSAGCIEEDVVEHARAALADGQVRKLHYGAGSPFFDLKLPCGGALEITVIPAPDRALLCELAARRARREETALWLSAAGGLDFAQEGAEPGKLDALRVAFRPKPRFVIFGAGAEAVFFSDLVRATGAPHLLFTPEDATFANAIAAGCSVRMLDRAGILPEAAIDARTAVIFLFHDHDWELEILEAALATPAFYIGAQGSVRTQNRRLEGLRARGIDAATRARVRGPIGLIRSARDPRLLAVSVLAEVLAQVENGV</sequence>
<dbReference type="RefSeq" id="WP_368390726.1">
    <property type="nucleotide sequence ID" value="NZ_JBFRYC010000001.1"/>
</dbReference>
<evidence type="ECO:0000259" key="2">
    <source>
        <dbReference type="Pfam" id="PF13478"/>
    </source>
</evidence>
<organism evidence="3 4">
    <name type="scientific">Thioclava arctica</name>
    <dbReference type="NCBI Taxonomy" id="3238301"/>
    <lineage>
        <taxon>Bacteria</taxon>
        <taxon>Pseudomonadati</taxon>
        <taxon>Pseudomonadota</taxon>
        <taxon>Alphaproteobacteria</taxon>
        <taxon>Rhodobacterales</taxon>
        <taxon>Paracoccaceae</taxon>
        <taxon>Thioclava</taxon>
    </lineage>
</organism>
<dbReference type="EMBL" id="JBFRYC010000001">
    <property type="protein sequence ID" value="MEX1660395.1"/>
    <property type="molecule type" value="Genomic_DNA"/>
</dbReference>
<proteinExistence type="predicted"/>